<feature type="domain" description="NAD-dependent epimerase/dehydratase" evidence="1">
    <location>
        <begin position="3"/>
        <end position="224"/>
    </location>
</feature>
<dbReference type="CDD" id="cd08946">
    <property type="entry name" value="SDR_e"/>
    <property type="match status" value="1"/>
</dbReference>
<evidence type="ECO:0000313" key="3">
    <source>
        <dbReference type="Proteomes" id="UP000466794"/>
    </source>
</evidence>
<dbReference type="GO" id="GO:0004029">
    <property type="term" value="F:aldehyde dehydrogenase (NAD+) activity"/>
    <property type="evidence" value="ECO:0007669"/>
    <property type="project" value="TreeGrafter"/>
</dbReference>
<dbReference type="GO" id="GO:0005737">
    <property type="term" value="C:cytoplasm"/>
    <property type="evidence" value="ECO:0007669"/>
    <property type="project" value="TreeGrafter"/>
</dbReference>
<proteinExistence type="predicted"/>
<evidence type="ECO:0000313" key="2">
    <source>
        <dbReference type="EMBL" id="MVU83413.1"/>
    </source>
</evidence>
<dbReference type="SUPFAM" id="SSF51735">
    <property type="entry name" value="NAD(P)-binding Rossmann-fold domains"/>
    <property type="match status" value="1"/>
</dbReference>
<dbReference type="InterPro" id="IPR051783">
    <property type="entry name" value="NAD(P)-dependent_oxidoreduct"/>
</dbReference>
<reference evidence="2 3" key="1">
    <citation type="submission" date="2019-12" db="EMBL/GenBank/DDBJ databases">
        <title>Nocardia sp. nov. ET3-3 isolated from soil.</title>
        <authorList>
            <person name="Kanchanasin P."/>
            <person name="Tanasupawat S."/>
            <person name="Yuki M."/>
            <person name="Kudo T."/>
        </authorList>
    </citation>
    <scope>NUCLEOTIDE SEQUENCE [LARGE SCALE GENOMIC DNA]</scope>
    <source>
        <strain evidence="2 3">ET3-3</strain>
    </source>
</reference>
<protein>
    <submittedName>
        <fullName evidence="2">NAD-dependent epimerase/dehydratase family protein</fullName>
    </submittedName>
</protein>
<name>A0A7K1V9U0_9NOCA</name>
<dbReference type="Pfam" id="PF01370">
    <property type="entry name" value="Epimerase"/>
    <property type="match status" value="1"/>
</dbReference>
<dbReference type="InterPro" id="IPR001509">
    <property type="entry name" value="Epimerase_deHydtase"/>
</dbReference>
<dbReference type="Gene3D" id="3.40.50.720">
    <property type="entry name" value="NAD(P)-binding Rossmann-like Domain"/>
    <property type="match status" value="1"/>
</dbReference>
<gene>
    <name evidence="2" type="ORF">GPX89_40025</name>
</gene>
<dbReference type="Proteomes" id="UP000466794">
    <property type="component" value="Unassembled WGS sequence"/>
</dbReference>
<evidence type="ECO:0000259" key="1">
    <source>
        <dbReference type="Pfam" id="PF01370"/>
    </source>
</evidence>
<dbReference type="EMBL" id="WRPP01000013">
    <property type="protein sequence ID" value="MVU83413.1"/>
    <property type="molecule type" value="Genomic_DNA"/>
</dbReference>
<accession>A0A7K1V9U0</accession>
<keyword evidence="3" id="KW-1185">Reference proteome</keyword>
<dbReference type="PANTHER" id="PTHR48079">
    <property type="entry name" value="PROTEIN YEEZ"/>
    <property type="match status" value="1"/>
</dbReference>
<comment type="caution">
    <text evidence="2">The sequence shown here is derived from an EMBL/GenBank/DDBJ whole genome shotgun (WGS) entry which is preliminary data.</text>
</comment>
<organism evidence="2 3">
    <name type="scientific">Nocardia terrae</name>
    <dbReference type="NCBI Taxonomy" id="2675851"/>
    <lineage>
        <taxon>Bacteria</taxon>
        <taxon>Bacillati</taxon>
        <taxon>Actinomycetota</taxon>
        <taxon>Actinomycetes</taxon>
        <taxon>Mycobacteriales</taxon>
        <taxon>Nocardiaceae</taxon>
        <taxon>Nocardia</taxon>
    </lineage>
</organism>
<dbReference type="AlphaFoldDB" id="A0A7K1V9U0"/>
<dbReference type="PANTHER" id="PTHR48079:SF6">
    <property type="entry name" value="NAD(P)-BINDING DOMAIN-CONTAINING PROTEIN-RELATED"/>
    <property type="match status" value="1"/>
</dbReference>
<dbReference type="InterPro" id="IPR036291">
    <property type="entry name" value="NAD(P)-bd_dom_sf"/>
</dbReference>
<dbReference type="RefSeq" id="WP_157392999.1">
    <property type="nucleotide sequence ID" value="NZ_WRPP01000013.1"/>
</dbReference>
<sequence>MDILVAGASGAIGTRLIPQLLDAGHKVIGTSRTESGARRLRETGAGAVVLDVFDKDAVEQSVEVTAPDVIIHQLTALNGGTSHDNARIRRVGTRNLVDAARKAGVERIVAQSIAWAYEPGSTPAAESTPLDLSAPEPRSVTIGGIRTLEEAVAELPHHVVLRYGTLYGPGTWYHADGLAAEVLRGDSSALGGLPANDGVSSFVHVEDAARAAVEALNWPNGIVNIVDDEPAPAWEWMPVLAAAVGVAAPVRTAGGARWERGATNTLARSLGWTPRWSTWRTGFRA</sequence>